<keyword evidence="1" id="KW-0812">Transmembrane</keyword>
<accession>A0A9W6TTN1</accession>
<protein>
    <submittedName>
        <fullName evidence="2">Unnamed protein product</fullName>
    </submittedName>
</protein>
<organism evidence="2 3">
    <name type="scientific">Phytophthora fragariaefolia</name>
    <dbReference type="NCBI Taxonomy" id="1490495"/>
    <lineage>
        <taxon>Eukaryota</taxon>
        <taxon>Sar</taxon>
        <taxon>Stramenopiles</taxon>
        <taxon>Oomycota</taxon>
        <taxon>Peronosporomycetes</taxon>
        <taxon>Peronosporales</taxon>
        <taxon>Peronosporaceae</taxon>
        <taxon>Phytophthora</taxon>
    </lineage>
</organism>
<reference evidence="2" key="1">
    <citation type="submission" date="2023-04" db="EMBL/GenBank/DDBJ databases">
        <title>Phytophthora fragariaefolia NBRC 109709.</title>
        <authorList>
            <person name="Ichikawa N."/>
            <person name="Sato H."/>
            <person name="Tonouchi N."/>
        </authorList>
    </citation>
    <scope>NUCLEOTIDE SEQUENCE</scope>
    <source>
        <strain evidence="2">NBRC 109709</strain>
    </source>
</reference>
<keyword evidence="1" id="KW-0472">Membrane</keyword>
<evidence type="ECO:0000256" key="1">
    <source>
        <dbReference type="SAM" id="Phobius"/>
    </source>
</evidence>
<sequence length="368" mass="40497">MIVISVGKRVEGDAFLDSQADMTSVYPVGQLVNARMVYSLTVGRLAWTYENLAETYNATCGSDDDCRGIRFQLEKTNGSSTADHLLINYDSVPLSLLSPLSLNLNWFQLRASQWKNLASTVEEAKGVSLKTETRTEPVIFPRNFKTVNSTLPAQMQDANGSSFCELIVSKRLDLIEKNHLYIEHTLQPAYTAGLYFIFQNGVVFKELPSNATDFPTKTSLAFSGNRQDMYIQASIPMTNVSLAIAGCFIMVVGGALIAMLGIHSNHILGKAGLAAEAIANREKFPPLMLRLRLRDGISNNLVDVSLDTLFVEKLVLVETTGQNQAFTISHSNNISVYIGTFESNESNTAMLQRGSNAQQFLLRSSTSK</sequence>
<gene>
    <name evidence="2" type="ORF">Pfra01_000185100</name>
</gene>
<feature type="transmembrane region" description="Helical" evidence="1">
    <location>
        <begin position="240"/>
        <end position="262"/>
    </location>
</feature>
<dbReference type="AlphaFoldDB" id="A0A9W6TTN1"/>
<evidence type="ECO:0000313" key="2">
    <source>
        <dbReference type="EMBL" id="GMF19015.1"/>
    </source>
</evidence>
<name>A0A9W6TTN1_9STRA</name>
<comment type="caution">
    <text evidence="2">The sequence shown here is derived from an EMBL/GenBank/DDBJ whole genome shotgun (WGS) entry which is preliminary data.</text>
</comment>
<keyword evidence="3" id="KW-1185">Reference proteome</keyword>
<proteinExistence type="predicted"/>
<evidence type="ECO:0000313" key="3">
    <source>
        <dbReference type="Proteomes" id="UP001165121"/>
    </source>
</evidence>
<dbReference type="EMBL" id="BSXT01000145">
    <property type="protein sequence ID" value="GMF19015.1"/>
    <property type="molecule type" value="Genomic_DNA"/>
</dbReference>
<dbReference type="OrthoDB" id="124611at2759"/>
<dbReference type="Proteomes" id="UP001165121">
    <property type="component" value="Unassembled WGS sequence"/>
</dbReference>
<keyword evidence="1" id="KW-1133">Transmembrane helix</keyword>